<dbReference type="Proteomes" id="UP001482620">
    <property type="component" value="Unassembled WGS sequence"/>
</dbReference>
<name>A0ABV0TU01_9TELE</name>
<reference evidence="1 2" key="1">
    <citation type="submission" date="2021-06" db="EMBL/GenBank/DDBJ databases">
        <authorList>
            <person name="Palmer J.M."/>
        </authorList>
    </citation>
    <scope>NUCLEOTIDE SEQUENCE [LARGE SCALE GENOMIC DNA]</scope>
    <source>
        <strain evidence="2">if_2019</strain>
        <tissue evidence="1">Muscle</tissue>
    </source>
</reference>
<sequence length="104" mass="11847">MLKRRVNHDSPTTSKDLRYSGWISSTPEALPPRSFLTTSVTSAWMMKELLCPLNVKLQTGHFLFAECTRNSCPVNRFPHLSCDSLQLLQSYHGPFGYFSDYCSP</sequence>
<dbReference type="EMBL" id="JAHRIQ010047315">
    <property type="protein sequence ID" value="MEQ2236402.1"/>
    <property type="molecule type" value="Genomic_DNA"/>
</dbReference>
<gene>
    <name evidence="1" type="ORF">ILYODFUR_012412</name>
</gene>
<protein>
    <submittedName>
        <fullName evidence="1">Uncharacterized protein</fullName>
    </submittedName>
</protein>
<organism evidence="1 2">
    <name type="scientific">Ilyodon furcidens</name>
    <name type="common">goldbreast splitfin</name>
    <dbReference type="NCBI Taxonomy" id="33524"/>
    <lineage>
        <taxon>Eukaryota</taxon>
        <taxon>Metazoa</taxon>
        <taxon>Chordata</taxon>
        <taxon>Craniata</taxon>
        <taxon>Vertebrata</taxon>
        <taxon>Euteleostomi</taxon>
        <taxon>Actinopterygii</taxon>
        <taxon>Neopterygii</taxon>
        <taxon>Teleostei</taxon>
        <taxon>Neoteleostei</taxon>
        <taxon>Acanthomorphata</taxon>
        <taxon>Ovalentaria</taxon>
        <taxon>Atherinomorphae</taxon>
        <taxon>Cyprinodontiformes</taxon>
        <taxon>Goodeidae</taxon>
        <taxon>Ilyodon</taxon>
    </lineage>
</organism>
<accession>A0ABV0TU01</accession>
<proteinExistence type="predicted"/>
<evidence type="ECO:0000313" key="1">
    <source>
        <dbReference type="EMBL" id="MEQ2236402.1"/>
    </source>
</evidence>
<comment type="caution">
    <text evidence="1">The sequence shown here is derived from an EMBL/GenBank/DDBJ whole genome shotgun (WGS) entry which is preliminary data.</text>
</comment>
<evidence type="ECO:0000313" key="2">
    <source>
        <dbReference type="Proteomes" id="UP001482620"/>
    </source>
</evidence>
<keyword evidence="2" id="KW-1185">Reference proteome</keyword>